<evidence type="ECO:0000313" key="2">
    <source>
        <dbReference type="Proteomes" id="UP000184357"/>
    </source>
</evidence>
<dbReference type="AlphaFoldDB" id="A0A1M5K7L8"/>
<gene>
    <name evidence="1" type="ORF">SAMN05443636_0404</name>
</gene>
<dbReference type="PANTHER" id="PTHR20275">
    <property type="entry name" value="NAD KINASE"/>
    <property type="match status" value="1"/>
</dbReference>
<protein>
    <submittedName>
        <fullName evidence="1">NAD+ kinase</fullName>
    </submittedName>
</protein>
<name>A0A1M5K7L8_9EURY</name>
<dbReference type="EMBL" id="FQWV01000001">
    <property type="protein sequence ID" value="SHG48786.1"/>
    <property type="molecule type" value="Genomic_DNA"/>
</dbReference>
<reference evidence="1 2" key="1">
    <citation type="submission" date="2016-11" db="EMBL/GenBank/DDBJ databases">
        <authorList>
            <person name="Jaros S."/>
            <person name="Januszkiewicz K."/>
            <person name="Wedrychowicz H."/>
        </authorList>
    </citation>
    <scope>NUCLEOTIDE SEQUENCE [LARGE SCALE GENOMIC DNA]</scope>
    <source>
        <strain evidence="1 2">DSM 9297</strain>
    </source>
</reference>
<dbReference type="InterPro" id="IPR016064">
    <property type="entry name" value="NAD/diacylglycerol_kinase_sf"/>
</dbReference>
<dbReference type="InterPro" id="IPR017437">
    <property type="entry name" value="ATP-NAD_kinase_PpnK-typ_C"/>
</dbReference>
<sequence length="241" mass="24653">MTDFRAALAGDDDTLREAIRVAGGAVVDAEADPDAVVTLGERALVETALGDPSAPILPVDAGDGRHAVPRADAGAAIAAVADGEGWTELRSTLSVTVGGESRARAVLDATLMTVEPARISEYAVAEAGDPEAIGRVRSDGIVVATPAGSSGYARAAGGSVLAAGTGLSVVPVSPFATTADTWVLDDEARLRVERDDCDVRLIADGEVAGTVPPNVDIRVAVDGRVPFMRVPHAEQSARPRR</sequence>
<dbReference type="Gene3D" id="2.60.200.30">
    <property type="entry name" value="Probable inorganic polyphosphate/atp-NAD kinase, domain 2"/>
    <property type="match status" value="1"/>
</dbReference>
<dbReference type="SUPFAM" id="SSF111331">
    <property type="entry name" value="NAD kinase/diacylglycerol kinase-like"/>
    <property type="match status" value="1"/>
</dbReference>
<dbReference type="GO" id="GO:0003951">
    <property type="term" value="F:NAD+ kinase activity"/>
    <property type="evidence" value="ECO:0007669"/>
    <property type="project" value="InterPro"/>
</dbReference>
<keyword evidence="1" id="KW-0418">Kinase</keyword>
<keyword evidence="2" id="KW-1185">Reference proteome</keyword>
<dbReference type="Pfam" id="PF20143">
    <property type="entry name" value="NAD_kinase_C"/>
    <property type="match status" value="1"/>
</dbReference>
<dbReference type="RefSeq" id="WP_073306716.1">
    <property type="nucleotide sequence ID" value="NZ_FQWV01000001.1"/>
</dbReference>
<organism evidence="1 2">
    <name type="scientific">Halobaculum gomorrense</name>
    <dbReference type="NCBI Taxonomy" id="43928"/>
    <lineage>
        <taxon>Archaea</taxon>
        <taxon>Methanobacteriati</taxon>
        <taxon>Methanobacteriota</taxon>
        <taxon>Stenosarchaea group</taxon>
        <taxon>Halobacteria</taxon>
        <taxon>Halobacteriales</taxon>
        <taxon>Haloferacaceae</taxon>
        <taxon>Halobaculum</taxon>
    </lineage>
</organism>
<proteinExistence type="predicted"/>
<evidence type="ECO:0000313" key="1">
    <source>
        <dbReference type="EMBL" id="SHG48786.1"/>
    </source>
</evidence>
<dbReference type="PANTHER" id="PTHR20275:SF43">
    <property type="entry name" value="BIFUNCTIONAL NADP PHOSPHATASE_NAD KINASE"/>
    <property type="match status" value="1"/>
</dbReference>
<accession>A0A1M5K7L8</accession>
<dbReference type="GO" id="GO:0006741">
    <property type="term" value="P:NADP+ biosynthetic process"/>
    <property type="evidence" value="ECO:0007669"/>
    <property type="project" value="TreeGrafter"/>
</dbReference>
<dbReference type="STRING" id="43928.SAMN05443636_0404"/>
<dbReference type="Proteomes" id="UP000184357">
    <property type="component" value="Unassembled WGS sequence"/>
</dbReference>
<dbReference type="GO" id="GO:0019674">
    <property type="term" value="P:NAD+ metabolic process"/>
    <property type="evidence" value="ECO:0007669"/>
    <property type="project" value="InterPro"/>
</dbReference>
<keyword evidence="1" id="KW-0808">Transferase</keyword>
<dbReference type="OrthoDB" id="170401at2157"/>